<protein>
    <submittedName>
        <fullName evidence="1">Uncharacterized protein</fullName>
    </submittedName>
</protein>
<sequence>WSETDGPRRPFVHGWLFRITNLARHSIVSFTDAVDVPDRDISASALPTIPGLVTVYCPHQL</sequence>
<organism evidence="1">
    <name type="scientific">Tanacetum cinerariifolium</name>
    <name type="common">Dalmatian daisy</name>
    <name type="synonym">Chrysanthemum cinerariifolium</name>
    <dbReference type="NCBI Taxonomy" id="118510"/>
    <lineage>
        <taxon>Eukaryota</taxon>
        <taxon>Viridiplantae</taxon>
        <taxon>Streptophyta</taxon>
        <taxon>Embryophyta</taxon>
        <taxon>Tracheophyta</taxon>
        <taxon>Spermatophyta</taxon>
        <taxon>Magnoliopsida</taxon>
        <taxon>eudicotyledons</taxon>
        <taxon>Gunneridae</taxon>
        <taxon>Pentapetalae</taxon>
        <taxon>asterids</taxon>
        <taxon>campanulids</taxon>
        <taxon>Asterales</taxon>
        <taxon>Asteraceae</taxon>
        <taxon>Asteroideae</taxon>
        <taxon>Anthemideae</taxon>
        <taxon>Anthemidinae</taxon>
        <taxon>Tanacetum</taxon>
    </lineage>
</organism>
<gene>
    <name evidence="1" type="ORF">Tci_925622</name>
</gene>
<dbReference type="EMBL" id="BKCJ011796877">
    <property type="protein sequence ID" value="GFD53653.1"/>
    <property type="molecule type" value="Genomic_DNA"/>
</dbReference>
<feature type="non-terminal residue" evidence="1">
    <location>
        <position position="1"/>
    </location>
</feature>
<accession>A0A699X3K7</accession>
<evidence type="ECO:0000313" key="1">
    <source>
        <dbReference type="EMBL" id="GFD53653.1"/>
    </source>
</evidence>
<proteinExistence type="predicted"/>
<dbReference type="AlphaFoldDB" id="A0A699X3K7"/>
<reference evidence="1" key="1">
    <citation type="journal article" date="2019" name="Sci. Rep.">
        <title>Draft genome of Tanacetum cinerariifolium, the natural source of mosquito coil.</title>
        <authorList>
            <person name="Yamashiro T."/>
            <person name="Shiraishi A."/>
            <person name="Satake H."/>
            <person name="Nakayama K."/>
        </authorList>
    </citation>
    <scope>NUCLEOTIDE SEQUENCE</scope>
</reference>
<comment type="caution">
    <text evidence="1">The sequence shown here is derived from an EMBL/GenBank/DDBJ whole genome shotgun (WGS) entry which is preliminary data.</text>
</comment>
<name>A0A699X3K7_TANCI</name>